<proteinExistence type="predicted"/>
<keyword evidence="1" id="KW-0732">Signal</keyword>
<sequence>METISSRVIAAIASALVVASANAPATADTLAPATVAPSLLYQNCNTSTGLLGFLSGTSDDAKTKYPIVLVSGGTGTPNWLVPGGHYWYQIPETLCKNGATVYVASIAPVNDNNVRGEELLAQVKMLMAQLKVDRVNLVGHSMGGQAARYVAAVYPEGVASVTTVSAVHKGSEMIQYMLDNGPVVQDLNEIVALVTGIAGDVLNGQNYPLDVQAAMNQTTTAGELAWNKMFPSAGLSSASCVGADDDTGTRKDTDTRIGTDGKTYVQKLYSFSGDTPVPLSLDVVGNTLMGITSAMMKSEGAGKNDGVVSVCSGRFGQVIGTYHWHHLNEVNNMFGLTPVFEAKPTAVYVALANRLKQAGM</sequence>
<feature type="chain" id="PRO_5011997396" description="AB hydrolase-1 domain-containing protein" evidence="1">
    <location>
        <begin position="24"/>
        <end position="360"/>
    </location>
</feature>
<dbReference type="Gene3D" id="3.40.50.1820">
    <property type="entry name" value="alpha/beta hydrolase"/>
    <property type="match status" value="1"/>
</dbReference>
<evidence type="ECO:0000313" key="4">
    <source>
        <dbReference type="Proteomes" id="UP000218022"/>
    </source>
</evidence>
<gene>
    <name evidence="3" type="ORF">BWP39_05690</name>
</gene>
<feature type="signal peptide" evidence="1">
    <location>
        <begin position="1"/>
        <end position="23"/>
    </location>
</feature>
<evidence type="ECO:0000313" key="3">
    <source>
        <dbReference type="EMBL" id="PCE27995.1"/>
    </source>
</evidence>
<evidence type="ECO:0000256" key="1">
    <source>
        <dbReference type="SAM" id="SignalP"/>
    </source>
</evidence>
<protein>
    <recommendedName>
        <fullName evidence="2">AB hydrolase-1 domain-containing protein</fullName>
    </recommendedName>
</protein>
<dbReference type="AlphaFoldDB" id="A0A2A4F4E4"/>
<accession>A0A2A4F4E4</accession>
<evidence type="ECO:0000259" key="2">
    <source>
        <dbReference type="Pfam" id="PF00561"/>
    </source>
</evidence>
<reference evidence="3 4" key="1">
    <citation type="submission" date="2017-01" db="EMBL/GenBank/DDBJ databases">
        <title>Whole-Genome Shotgun Sequencing of Two beta-Proteobacterial Species in Search of the Bulgecin Biosynthetic Cluster.</title>
        <authorList>
            <person name="Horsman M.E."/>
            <person name="Marous D.R."/>
            <person name="Li R."/>
            <person name="Oliver R.A."/>
            <person name="Byun B."/>
            <person name="Emrich S.J."/>
            <person name="Boggess B."/>
            <person name="Townsend C.A."/>
            <person name="Mobashery S."/>
        </authorList>
    </citation>
    <scope>NUCLEOTIDE SEQUENCE [LARGE SCALE GENOMIC DNA]</scope>
    <source>
        <strain evidence="3 4">ATCC 31363</strain>
    </source>
</reference>
<dbReference type="Proteomes" id="UP000218022">
    <property type="component" value="Unassembled WGS sequence"/>
</dbReference>
<dbReference type="SUPFAM" id="SSF53474">
    <property type="entry name" value="alpha/beta-Hydrolases"/>
    <property type="match status" value="1"/>
</dbReference>
<feature type="domain" description="AB hydrolase-1" evidence="2">
    <location>
        <begin position="65"/>
        <end position="190"/>
    </location>
</feature>
<organism evidence="3 4">
    <name type="scientific">Paraburkholderia acidicola</name>
    <dbReference type="NCBI Taxonomy" id="1912599"/>
    <lineage>
        <taxon>Bacteria</taxon>
        <taxon>Pseudomonadati</taxon>
        <taxon>Pseudomonadota</taxon>
        <taxon>Betaproteobacteria</taxon>
        <taxon>Burkholderiales</taxon>
        <taxon>Burkholderiaceae</taxon>
        <taxon>Paraburkholderia</taxon>
    </lineage>
</organism>
<dbReference type="OrthoDB" id="2004167at2"/>
<dbReference type="Pfam" id="PF00561">
    <property type="entry name" value="Abhydrolase_1"/>
    <property type="match status" value="1"/>
</dbReference>
<dbReference type="RefSeq" id="WP_096717680.1">
    <property type="nucleotide sequence ID" value="NZ_MTZV01000002.1"/>
</dbReference>
<dbReference type="InterPro" id="IPR000073">
    <property type="entry name" value="AB_hydrolase_1"/>
</dbReference>
<name>A0A2A4F4E4_9BURK</name>
<dbReference type="InterPro" id="IPR029058">
    <property type="entry name" value="AB_hydrolase_fold"/>
</dbReference>
<dbReference type="EMBL" id="MTZV01000002">
    <property type="protein sequence ID" value="PCE27995.1"/>
    <property type="molecule type" value="Genomic_DNA"/>
</dbReference>
<comment type="caution">
    <text evidence="3">The sequence shown here is derived from an EMBL/GenBank/DDBJ whole genome shotgun (WGS) entry which is preliminary data.</text>
</comment>